<gene>
    <name evidence="2" type="ORF">B9T62_23095</name>
</gene>
<dbReference type="KEGG" id="pdh:B9T62_23095"/>
<proteinExistence type="inferred from homology"/>
<dbReference type="EMBL" id="CP021780">
    <property type="protein sequence ID" value="ASA23438.1"/>
    <property type="molecule type" value="Genomic_DNA"/>
</dbReference>
<evidence type="ECO:0000313" key="2">
    <source>
        <dbReference type="EMBL" id="ASA23438.1"/>
    </source>
</evidence>
<dbReference type="Proteomes" id="UP000249890">
    <property type="component" value="Chromosome"/>
</dbReference>
<organism evidence="2 3">
    <name type="scientific">Paenibacillus donghaensis</name>
    <dbReference type="NCBI Taxonomy" id="414771"/>
    <lineage>
        <taxon>Bacteria</taxon>
        <taxon>Bacillati</taxon>
        <taxon>Bacillota</taxon>
        <taxon>Bacilli</taxon>
        <taxon>Bacillales</taxon>
        <taxon>Paenibacillaceae</taxon>
        <taxon>Paenibacillus</taxon>
    </lineage>
</organism>
<evidence type="ECO:0000313" key="3">
    <source>
        <dbReference type="Proteomes" id="UP000249890"/>
    </source>
</evidence>
<dbReference type="Pfam" id="PF03780">
    <property type="entry name" value="Asp23"/>
    <property type="match status" value="1"/>
</dbReference>
<dbReference type="OrthoDB" id="9808942at2"/>
<evidence type="ECO:0000256" key="1">
    <source>
        <dbReference type="ARBA" id="ARBA00005721"/>
    </source>
</evidence>
<protein>
    <submittedName>
        <fullName evidence="2">Uncharacterized protein</fullName>
    </submittedName>
</protein>
<accession>A0A2Z2KUJ7</accession>
<reference evidence="2 3" key="1">
    <citation type="submission" date="2017-06" db="EMBL/GenBank/DDBJ databases">
        <title>Complete genome sequence of Paenibacillus donghaensis KCTC 13049T isolated from East Sea sediment, South Korea.</title>
        <authorList>
            <person name="Jung B.K."/>
            <person name="Hong S.-J."/>
            <person name="Shin J.-H."/>
        </authorList>
    </citation>
    <scope>NUCLEOTIDE SEQUENCE [LARGE SCALE GENOMIC DNA]</scope>
    <source>
        <strain evidence="2 3">KCTC 13049</strain>
    </source>
</reference>
<dbReference type="RefSeq" id="WP_087917428.1">
    <property type="nucleotide sequence ID" value="NZ_CP021780.1"/>
</dbReference>
<dbReference type="InterPro" id="IPR005531">
    <property type="entry name" value="Asp23"/>
</dbReference>
<dbReference type="AlphaFoldDB" id="A0A2Z2KUJ7"/>
<keyword evidence="3" id="KW-1185">Reference proteome</keyword>
<sequence>MGYETATTPNGAAHENKLMFNNQVIKKIIGLAPNEIEGILSMSGWFMSGLTKLLRSTEDNTKGISTAAVALQVAFDLKVIVTRMQSAKLMKQCKI</sequence>
<name>A0A2Z2KUJ7_9BACL</name>
<comment type="similarity">
    <text evidence="1">Belongs to the asp23 family.</text>
</comment>